<sequence length="72" mass="7758">MHIKKGDTVTILSGDDKGKTGKVVKAFPAVGKVVIEGMNTVHKHQRPTKQGQKGQVVDVAMPMYASKVAKKE</sequence>
<accession>A0A1G2MZ12</accession>
<dbReference type="GO" id="GO:0006412">
    <property type="term" value="P:translation"/>
    <property type="evidence" value="ECO:0007669"/>
    <property type="project" value="UniProtKB-UniRule"/>
</dbReference>
<keyword evidence="2 5" id="KW-0689">Ribosomal protein</keyword>
<dbReference type="Proteomes" id="UP000178089">
    <property type="component" value="Unassembled WGS sequence"/>
</dbReference>
<comment type="similarity">
    <text evidence="1 5 6">Belongs to the universal ribosomal protein uL24 family.</text>
</comment>
<dbReference type="Gene3D" id="2.30.30.30">
    <property type="match status" value="1"/>
</dbReference>
<name>A0A1G2MZ12_9BACT</name>
<comment type="function">
    <text evidence="5">One of the proteins that surrounds the polypeptide exit tunnel on the outside of the subunit.</text>
</comment>
<comment type="function">
    <text evidence="5">One of two assembly initiator proteins, it binds directly to the 5'-end of the 23S rRNA, where it nucleates assembly of the 50S subunit.</text>
</comment>
<dbReference type="InterPro" id="IPR005824">
    <property type="entry name" value="KOW"/>
</dbReference>
<dbReference type="AlphaFoldDB" id="A0A1G2MZ12"/>
<dbReference type="NCBIfam" id="TIGR01079">
    <property type="entry name" value="rplX_bact"/>
    <property type="match status" value="1"/>
</dbReference>
<organism evidence="8 9">
    <name type="scientific">Candidatus Taylorbacteria bacterium RIFCSPHIGHO2_12_FULL_45_16</name>
    <dbReference type="NCBI Taxonomy" id="1802315"/>
    <lineage>
        <taxon>Bacteria</taxon>
        <taxon>Candidatus Tayloriibacteriota</taxon>
    </lineage>
</organism>
<dbReference type="SMART" id="SM00739">
    <property type="entry name" value="KOW"/>
    <property type="match status" value="1"/>
</dbReference>
<dbReference type="GO" id="GO:0003735">
    <property type="term" value="F:structural constituent of ribosome"/>
    <property type="evidence" value="ECO:0007669"/>
    <property type="project" value="InterPro"/>
</dbReference>
<dbReference type="Pfam" id="PF00467">
    <property type="entry name" value="KOW"/>
    <property type="match status" value="1"/>
</dbReference>
<dbReference type="InterPro" id="IPR014722">
    <property type="entry name" value="Rib_uL2_dom2"/>
</dbReference>
<dbReference type="GO" id="GO:1990904">
    <property type="term" value="C:ribonucleoprotein complex"/>
    <property type="evidence" value="ECO:0007669"/>
    <property type="project" value="UniProtKB-KW"/>
</dbReference>
<evidence type="ECO:0000256" key="4">
    <source>
        <dbReference type="ARBA" id="ARBA00035206"/>
    </source>
</evidence>
<proteinExistence type="inferred from homology"/>
<evidence type="ECO:0000256" key="3">
    <source>
        <dbReference type="ARBA" id="ARBA00023274"/>
    </source>
</evidence>
<protein>
    <recommendedName>
        <fullName evidence="4 5">Large ribosomal subunit protein uL24</fullName>
    </recommendedName>
</protein>
<evidence type="ECO:0000256" key="5">
    <source>
        <dbReference type="HAMAP-Rule" id="MF_01326"/>
    </source>
</evidence>
<evidence type="ECO:0000256" key="1">
    <source>
        <dbReference type="ARBA" id="ARBA00010618"/>
    </source>
</evidence>
<dbReference type="InterPro" id="IPR005825">
    <property type="entry name" value="Ribosomal_uL24_CS"/>
</dbReference>
<evidence type="ECO:0000259" key="7">
    <source>
        <dbReference type="SMART" id="SM00739"/>
    </source>
</evidence>
<dbReference type="GO" id="GO:0019843">
    <property type="term" value="F:rRNA binding"/>
    <property type="evidence" value="ECO:0007669"/>
    <property type="project" value="UniProtKB-UniRule"/>
</dbReference>
<comment type="subunit">
    <text evidence="5">Part of the 50S ribosomal subunit.</text>
</comment>
<dbReference type="STRING" id="1802315.A3F51_00640"/>
<gene>
    <name evidence="5" type="primary">rplX</name>
    <name evidence="8" type="ORF">A3F51_00640</name>
</gene>
<keyword evidence="5" id="KW-0699">rRNA-binding</keyword>
<evidence type="ECO:0000256" key="6">
    <source>
        <dbReference type="RuleBase" id="RU003477"/>
    </source>
</evidence>
<dbReference type="PANTHER" id="PTHR12903">
    <property type="entry name" value="MITOCHONDRIAL RIBOSOMAL PROTEIN L24"/>
    <property type="match status" value="1"/>
</dbReference>
<evidence type="ECO:0000256" key="2">
    <source>
        <dbReference type="ARBA" id="ARBA00022980"/>
    </source>
</evidence>
<dbReference type="Pfam" id="PF17136">
    <property type="entry name" value="ribosomal_L24"/>
    <property type="match status" value="1"/>
</dbReference>
<keyword evidence="5" id="KW-0694">RNA-binding</keyword>
<dbReference type="SUPFAM" id="SSF50104">
    <property type="entry name" value="Translation proteins SH3-like domain"/>
    <property type="match status" value="1"/>
</dbReference>
<dbReference type="InterPro" id="IPR003256">
    <property type="entry name" value="Ribosomal_uL24"/>
</dbReference>
<dbReference type="InterPro" id="IPR057264">
    <property type="entry name" value="Ribosomal_uL24_C"/>
</dbReference>
<reference evidence="8 9" key="1">
    <citation type="journal article" date="2016" name="Nat. Commun.">
        <title>Thousands of microbial genomes shed light on interconnected biogeochemical processes in an aquifer system.</title>
        <authorList>
            <person name="Anantharaman K."/>
            <person name="Brown C.T."/>
            <person name="Hug L.A."/>
            <person name="Sharon I."/>
            <person name="Castelle C.J."/>
            <person name="Probst A.J."/>
            <person name="Thomas B.C."/>
            <person name="Singh A."/>
            <person name="Wilkins M.J."/>
            <person name="Karaoz U."/>
            <person name="Brodie E.L."/>
            <person name="Williams K.H."/>
            <person name="Hubbard S.S."/>
            <person name="Banfield J.F."/>
        </authorList>
    </citation>
    <scope>NUCLEOTIDE SEQUENCE [LARGE SCALE GENOMIC DNA]</scope>
</reference>
<dbReference type="PROSITE" id="PS01108">
    <property type="entry name" value="RIBOSOMAL_L24"/>
    <property type="match status" value="1"/>
</dbReference>
<dbReference type="EMBL" id="MHRT01000005">
    <property type="protein sequence ID" value="OHA29116.1"/>
    <property type="molecule type" value="Genomic_DNA"/>
</dbReference>
<dbReference type="HAMAP" id="MF_01326_B">
    <property type="entry name" value="Ribosomal_uL24_B"/>
    <property type="match status" value="1"/>
</dbReference>
<evidence type="ECO:0000313" key="8">
    <source>
        <dbReference type="EMBL" id="OHA29116.1"/>
    </source>
</evidence>
<evidence type="ECO:0000313" key="9">
    <source>
        <dbReference type="Proteomes" id="UP000178089"/>
    </source>
</evidence>
<keyword evidence="3 5" id="KW-0687">Ribonucleoprotein</keyword>
<dbReference type="GO" id="GO:0005840">
    <property type="term" value="C:ribosome"/>
    <property type="evidence" value="ECO:0007669"/>
    <property type="project" value="UniProtKB-KW"/>
</dbReference>
<comment type="caution">
    <text evidence="8">The sequence shown here is derived from an EMBL/GenBank/DDBJ whole genome shotgun (WGS) entry which is preliminary data.</text>
</comment>
<feature type="domain" description="KOW" evidence="7">
    <location>
        <begin position="2"/>
        <end position="29"/>
    </location>
</feature>
<dbReference type="InterPro" id="IPR041988">
    <property type="entry name" value="Ribosomal_uL24_KOW"/>
</dbReference>
<dbReference type="InterPro" id="IPR008991">
    <property type="entry name" value="Translation_prot_SH3-like_sf"/>
</dbReference>
<dbReference type="CDD" id="cd06089">
    <property type="entry name" value="KOW_RPL26"/>
    <property type="match status" value="1"/>
</dbReference>